<evidence type="ECO:0000256" key="8">
    <source>
        <dbReference type="ARBA" id="ARBA00022878"/>
    </source>
</evidence>
<comment type="catalytic activity">
    <reaction evidence="13">
        <text>4-fumarylacetoacetate + H2O = acetoacetate + fumarate + H(+)</text>
        <dbReference type="Rhea" id="RHEA:10244"/>
        <dbReference type="ChEBI" id="CHEBI:13705"/>
        <dbReference type="ChEBI" id="CHEBI:15377"/>
        <dbReference type="ChEBI" id="CHEBI:15378"/>
        <dbReference type="ChEBI" id="CHEBI:18034"/>
        <dbReference type="ChEBI" id="CHEBI:29806"/>
        <dbReference type="EC" id="3.7.1.2"/>
    </reaction>
</comment>
<dbReference type="InterPro" id="IPR005959">
    <property type="entry name" value="Fumarylacetoacetase"/>
</dbReference>
<dbReference type="EC" id="3.7.1.2" evidence="3 13"/>
<dbReference type="InterPro" id="IPR036462">
    <property type="entry name" value="Fumarylacetoacetase_N_sf"/>
</dbReference>
<feature type="binding site" evidence="12">
    <location>
        <position position="109"/>
    </location>
    <ligand>
        <name>Ca(2+)</name>
        <dbReference type="ChEBI" id="CHEBI:29108"/>
    </ligand>
</feature>
<feature type="binding site" evidence="11">
    <location>
        <position position="218"/>
    </location>
    <ligand>
        <name>substrate</name>
    </ligand>
</feature>
<evidence type="ECO:0000256" key="4">
    <source>
        <dbReference type="ARBA" id="ARBA00022723"/>
    </source>
</evidence>
<keyword evidence="17" id="KW-1185">Reference proteome</keyword>
<organism evidence="16 17">
    <name type="scientific">Penicillium cataractarum</name>
    <dbReference type="NCBI Taxonomy" id="2100454"/>
    <lineage>
        <taxon>Eukaryota</taxon>
        <taxon>Fungi</taxon>
        <taxon>Dikarya</taxon>
        <taxon>Ascomycota</taxon>
        <taxon>Pezizomycotina</taxon>
        <taxon>Eurotiomycetes</taxon>
        <taxon>Eurotiomycetidae</taxon>
        <taxon>Eurotiales</taxon>
        <taxon>Aspergillaceae</taxon>
        <taxon>Penicillium</taxon>
    </lineage>
</organism>
<dbReference type="SUPFAM" id="SSF56529">
    <property type="entry name" value="FAH"/>
    <property type="match status" value="1"/>
</dbReference>
<evidence type="ECO:0000313" key="16">
    <source>
        <dbReference type="EMBL" id="KAJ5377419.1"/>
    </source>
</evidence>
<evidence type="ECO:0000256" key="3">
    <source>
        <dbReference type="ARBA" id="ARBA00012094"/>
    </source>
</evidence>
<evidence type="ECO:0000256" key="7">
    <source>
        <dbReference type="ARBA" id="ARBA00022842"/>
    </source>
</evidence>
<feature type="binding site" evidence="11">
    <location>
        <position position="111"/>
    </location>
    <ligand>
        <name>substrate</name>
    </ligand>
</feature>
<feature type="binding site" evidence="12">
    <location>
        <position position="179"/>
    </location>
    <ligand>
        <name>Ca(2+)</name>
        <dbReference type="ChEBI" id="CHEBI:29108"/>
    </ligand>
</feature>
<accession>A0A9W9SHN0</accession>
<dbReference type="OrthoDB" id="9971669at2759"/>
<dbReference type="GO" id="GO:0006572">
    <property type="term" value="P:L-tyrosine catabolic process"/>
    <property type="evidence" value="ECO:0007669"/>
    <property type="project" value="UniProtKB-UniRule"/>
</dbReference>
<dbReference type="EMBL" id="JAPZBS010000004">
    <property type="protein sequence ID" value="KAJ5377419.1"/>
    <property type="molecule type" value="Genomic_DNA"/>
</dbReference>
<evidence type="ECO:0000256" key="11">
    <source>
        <dbReference type="PIRSR" id="PIRSR605959-2"/>
    </source>
</evidence>
<feature type="binding site" evidence="12">
    <location>
        <position position="211"/>
    </location>
    <ligand>
        <name>Ca(2+)</name>
        <dbReference type="ChEBI" id="CHEBI:29108"/>
    </ligand>
</feature>
<evidence type="ECO:0000256" key="1">
    <source>
        <dbReference type="ARBA" id="ARBA00004782"/>
    </source>
</evidence>
<reference evidence="16" key="1">
    <citation type="submission" date="2022-11" db="EMBL/GenBank/DDBJ databases">
        <authorList>
            <person name="Petersen C."/>
        </authorList>
    </citation>
    <scope>NUCLEOTIDE SEQUENCE</scope>
    <source>
        <strain evidence="16">IBT 29864</strain>
    </source>
</reference>
<feature type="active site" description="Proton acceptor" evidence="10">
    <location>
        <position position="116"/>
    </location>
</feature>
<dbReference type="GO" id="GO:0004334">
    <property type="term" value="F:fumarylacetoacetase activity"/>
    <property type="evidence" value="ECO:0007669"/>
    <property type="project" value="UniProtKB-UniRule"/>
</dbReference>
<feature type="binding site" evidence="12">
    <location>
        <position position="177"/>
    </location>
    <ligand>
        <name>Ca(2+)</name>
        <dbReference type="ChEBI" id="CHEBI:29108"/>
    </ligand>
</feature>
<evidence type="ECO:0000259" key="15">
    <source>
        <dbReference type="Pfam" id="PF09298"/>
    </source>
</evidence>
<dbReference type="GO" id="GO:1902000">
    <property type="term" value="P:homogentisate catabolic process"/>
    <property type="evidence" value="ECO:0007669"/>
    <property type="project" value="TreeGrafter"/>
</dbReference>
<feature type="binding site" evidence="12">
    <location>
        <position position="211"/>
    </location>
    <ligand>
        <name>Mg(2+)</name>
        <dbReference type="ChEBI" id="CHEBI:18420"/>
    </ligand>
</feature>
<comment type="caution">
    <text evidence="16">The sequence shown here is derived from an EMBL/GenBank/DDBJ whole genome shotgun (WGS) entry which is preliminary data.</text>
</comment>
<dbReference type="Gene3D" id="3.90.850.10">
    <property type="entry name" value="Fumarylacetoacetase-like, C-terminal domain"/>
    <property type="match status" value="1"/>
</dbReference>
<evidence type="ECO:0000256" key="6">
    <source>
        <dbReference type="ARBA" id="ARBA00022837"/>
    </source>
</evidence>
<dbReference type="AlphaFoldDB" id="A0A9W9SHN0"/>
<evidence type="ECO:0000313" key="17">
    <source>
        <dbReference type="Proteomes" id="UP001147782"/>
    </source>
</evidence>
<dbReference type="GO" id="GO:0006559">
    <property type="term" value="P:L-phenylalanine catabolic process"/>
    <property type="evidence" value="ECO:0007669"/>
    <property type="project" value="UniProtKB-UniRule"/>
</dbReference>
<protein>
    <recommendedName>
        <fullName evidence="3 13">Fumarylacetoacetase</fullName>
        <ecNumber evidence="3 13">3.7.1.2</ecNumber>
    </recommendedName>
    <alternativeName>
        <fullName evidence="13">Fumarylacetoacetate hydrolase</fullName>
    </alternativeName>
</protein>
<dbReference type="RefSeq" id="XP_056556282.1">
    <property type="nucleotide sequence ID" value="XM_056697757.1"/>
</dbReference>
<dbReference type="PANTHER" id="PTHR43069">
    <property type="entry name" value="FUMARYLACETOACETASE"/>
    <property type="match status" value="1"/>
</dbReference>
<evidence type="ECO:0000256" key="13">
    <source>
        <dbReference type="RuleBase" id="RU366008"/>
    </source>
</evidence>
<reference evidence="16" key="2">
    <citation type="journal article" date="2023" name="IMA Fungus">
        <title>Comparative genomic study of the Penicillium genus elucidates a diverse pangenome and 15 lateral gene transfer events.</title>
        <authorList>
            <person name="Petersen C."/>
            <person name="Sorensen T."/>
            <person name="Nielsen M.R."/>
            <person name="Sondergaard T.E."/>
            <person name="Sorensen J.L."/>
            <person name="Fitzpatrick D.A."/>
            <person name="Frisvad J.C."/>
            <person name="Nielsen K.L."/>
        </authorList>
    </citation>
    <scope>NUCLEOTIDE SEQUENCE</scope>
    <source>
        <strain evidence="16">IBT 29864</strain>
    </source>
</reference>
<evidence type="ECO:0000256" key="5">
    <source>
        <dbReference type="ARBA" id="ARBA00022801"/>
    </source>
</evidence>
<dbReference type="InterPro" id="IPR015377">
    <property type="entry name" value="Fumarylacetoacetase_N"/>
</dbReference>
<proteinExistence type="inferred from homology"/>
<evidence type="ECO:0000256" key="12">
    <source>
        <dbReference type="PIRSR" id="PIRSR605959-3"/>
    </source>
</evidence>
<dbReference type="GeneID" id="81436936"/>
<keyword evidence="5 13" id="KW-0378">Hydrolase</keyword>
<comment type="pathway">
    <text evidence="1 13">Amino-acid degradation; L-phenylalanine degradation; acetoacetate and fumarate from L-phenylalanine: step 6/6.</text>
</comment>
<dbReference type="Gene3D" id="2.30.30.230">
    <property type="entry name" value="Fumarylacetoacetase, N-terminal domain"/>
    <property type="match status" value="1"/>
</dbReference>
<gene>
    <name evidence="16" type="ORF">N7496_004828</name>
</gene>
<feature type="binding site" evidence="12">
    <location>
        <position position="231"/>
    </location>
    <ligand>
        <name>Mg(2+)</name>
        <dbReference type="ChEBI" id="CHEBI:18420"/>
    </ligand>
</feature>
<evidence type="ECO:0000256" key="10">
    <source>
        <dbReference type="PIRSR" id="PIRSR605959-1"/>
    </source>
</evidence>
<dbReference type="InterPro" id="IPR036663">
    <property type="entry name" value="Fumarylacetoacetase_C_sf"/>
</dbReference>
<comment type="similarity">
    <text evidence="2 13">Belongs to the FAH family.</text>
</comment>
<feature type="domain" description="Fumarylacetoacetase N-terminal" evidence="15">
    <location>
        <begin position="12"/>
        <end position="101"/>
    </location>
</feature>
<comment type="cofactor">
    <cofactor evidence="13">
        <name>Mg(2+)</name>
        <dbReference type="ChEBI" id="CHEBI:18420"/>
    </cofactor>
    <cofactor evidence="13">
        <name>Ca(2+)</name>
        <dbReference type="ChEBI" id="CHEBI:29108"/>
    </cofactor>
</comment>
<keyword evidence="7 12" id="KW-0460">Magnesium</keyword>
<name>A0A9W9SHN0_9EURO</name>
<dbReference type="InterPro" id="IPR011234">
    <property type="entry name" value="Fumarylacetoacetase-like_C"/>
</dbReference>
<sequence>MPNSSSSSFTIENIPFGVISTADHPTPRCATALDHDAIDLSALESDGFFKDPYLNDFASLPIESRRQTRQLLCANLLQLQEDRTKADRYFIPLNRVKNHYPMQTANFSDFYCSLEHAQNCCAILGLPASPNWRIIPSVYNGRTSSLNVETTLTRPHGVIQNEFGHYAFTPTKKLDMELELGVFISKPLEAGQILDIKNVADHIFGFVILNDWSARDIQSFEMAPLGPFHSKGFGTSISPWIVTTDALDAVTSAVMVPQDPAPLPHLLWKGDGGAATFDINLSACLISELHSFKAADPWLINKGNGKSYNLTETNLNELYWTPFQQLTHLASAGEGLTTGDIFGTGTISSARIDEHGEKIGLACLVERSLPHTSLSALKKDGIVWFEDGDEVIMEGVCINKTTGSKFGFGQCRTTITPAVKLAL</sequence>
<keyword evidence="4 12" id="KW-0479">Metal-binding</keyword>
<dbReference type="Pfam" id="PF09298">
    <property type="entry name" value="FAA_hydrolase_N"/>
    <property type="match status" value="1"/>
</dbReference>
<dbReference type="Pfam" id="PF01557">
    <property type="entry name" value="FAA_hydrolase"/>
    <property type="match status" value="1"/>
</dbReference>
<keyword evidence="6 12" id="KW-0106">Calcium</keyword>
<feature type="domain" description="Fumarylacetoacetase-like C-terminal" evidence="14">
    <location>
        <begin position="107"/>
        <end position="415"/>
    </location>
</feature>
<evidence type="ECO:0000256" key="9">
    <source>
        <dbReference type="ARBA" id="ARBA00023232"/>
    </source>
</evidence>
<feature type="binding site" evidence="11">
    <location>
        <position position="346"/>
    </location>
    <ligand>
        <name>substrate</name>
    </ligand>
</feature>
<feature type="binding site" evidence="12">
    <location>
        <position position="235"/>
    </location>
    <ligand>
        <name>Mg(2+)</name>
        <dbReference type="ChEBI" id="CHEBI:18420"/>
    </ligand>
</feature>
<keyword evidence="8 13" id="KW-0828">Tyrosine catabolism</keyword>
<evidence type="ECO:0000256" key="2">
    <source>
        <dbReference type="ARBA" id="ARBA00010211"/>
    </source>
</evidence>
<dbReference type="SUPFAM" id="SSF63433">
    <property type="entry name" value="Fumarylacetoacetate hydrolase, FAH, N-terminal domain"/>
    <property type="match status" value="1"/>
</dbReference>
<keyword evidence="9 13" id="KW-0585">Phenylalanine catabolism</keyword>
<dbReference type="Proteomes" id="UP001147782">
    <property type="component" value="Unassembled WGS sequence"/>
</dbReference>
<dbReference type="PANTHER" id="PTHR43069:SF2">
    <property type="entry name" value="FUMARYLACETOACETASE"/>
    <property type="match status" value="1"/>
</dbReference>
<dbReference type="GO" id="GO:0046872">
    <property type="term" value="F:metal ion binding"/>
    <property type="evidence" value="ECO:0007669"/>
    <property type="project" value="UniProtKB-UniRule"/>
</dbReference>
<evidence type="ECO:0000259" key="14">
    <source>
        <dbReference type="Pfam" id="PF01557"/>
    </source>
</evidence>